<dbReference type="AlphaFoldDB" id="A0A6P2HDT8"/>
<feature type="region of interest" description="Disordered" evidence="1">
    <location>
        <begin position="639"/>
        <end position="660"/>
    </location>
</feature>
<dbReference type="Pfam" id="PF01145">
    <property type="entry name" value="Band_7"/>
    <property type="match status" value="1"/>
</dbReference>
<protein>
    <recommendedName>
        <fullName evidence="3">Band 7 domain-containing protein</fullName>
    </recommendedName>
</protein>
<evidence type="ECO:0000256" key="1">
    <source>
        <dbReference type="SAM" id="MobiDB-lite"/>
    </source>
</evidence>
<evidence type="ECO:0000313" key="4">
    <source>
        <dbReference type="EMBL" id="VWB15685.1"/>
    </source>
</evidence>
<dbReference type="InterPro" id="IPR001107">
    <property type="entry name" value="Band_7"/>
</dbReference>
<dbReference type="InterPro" id="IPR017037">
    <property type="entry name" value="UCP035261"/>
</dbReference>
<evidence type="ECO:0000256" key="2">
    <source>
        <dbReference type="SAM" id="Phobius"/>
    </source>
</evidence>
<dbReference type="Proteomes" id="UP000494330">
    <property type="component" value="Unassembled WGS sequence"/>
</dbReference>
<evidence type="ECO:0000313" key="5">
    <source>
        <dbReference type="Proteomes" id="UP000494330"/>
    </source>
</evidence>
<reference evidence="4 5" key="1">
    <citation type="submission" date="2019-09" db="EMBL/GenBank/DDBJ databases">
        <authorList>
            <person name="Depoorter E."/>
        </authorList>
    </citation>
    <scope>NUCLEOTIDE SEQUENCE [LARGE SCALE GENOMIC DNA]</scope>
    <source>
        <strain evidence="4">LMG 30113</strain>
    </source>
</reference>
<organism evidence="4 5">
    <name type="scientific">Burkholderia paludis</name>
    <dbReference type="NCBI Taxonomy" id="1506587"/>
    <lineage>
        <taxon>Bacteria</taxon>
        <taxon>Pseudomonadati</taxon>
        <taxon>Pseudomonadota</taxon>
        <taxon>Betaproteobacteria</taxon>
        <taxon>Burkholderiales</taxon>
        <taxon>Burkholderiaceae</taxon>
        <taxon>Burkholderia</taxon>
        <taxon>Burkholderia cepacia complex</taxon>
    </lineage>
</organism>
<evidence type="ECO:0000259" key="3">
    <source>
        <dbReference type="Pfam" id="PF01145"/>
    </source>
</evidence>
<feature type="transmembrane region" description="Helical" evidence="2">
    <location>
        <begin position="12"/>
        <end position="34"/>
    </location>
</feature>
<keyword evidence="2" id="KW-0812">Transmembrane</keyword>
<dbReference type="PIRSF" id="PIRSF035261">
    <property type="entry name" value="UCP035261"/>
    <property type="match status" value="1"/>
</dbReference>
<sequence>MDHFLQAGGSAALGVAVLLAIAALLWVSGVIRYIPNDRVGVVEKLWSLSGSVKTGLLALQGEAGFQPELLRGGFHFFTPFQYRVHIHPMVSVTQGKIGYVFARDGRDLPAGQTLADNSEVDDFRDVRAFIEKEGEKGPQRKVLREGTHIVNPALFVVMTEEATYSLSLNSQEKAYYEKMRELLDERGGFSPVVIKGAEGEHDSDLLAIVTVQDGPALPKDELLAPDVGDVHNSYQEPEKFLAAGGHRGRQERVLVEGTWYINRLFATVEFIRKTVIPVGFVGVVVSYTGRRGNDLSGSDYSHGELVENGCRGVWRAPLMPGKYAFNTYAGKIELVPTTNFVLMWKSGESGSSFDSNLREITLITKDAFEPLLPLSVVVHIDYRKAPMVVQRFGNIEQLVEQTLDPMVSSYFKNVSQTKTFIELIQSRSELQFNASNDMRVRFQAYSLEFEEVLIGTPKAQAGDAQIESIMAQLRDRQIAREQVETFAQKQIAADKQRELNEAEQRAAKQKELTGSLVDISIKENQGSASVKAAEKRRQEIEALAHAEKFKQEMEGSGRASAIRSVGEAEAAAIKAKSEALQGEGSDKQLMQTVMLRLAEAFETAKVPLVPQIQLGGGADGNAFSTLMALMSSLKAMELSESRARGGVQGGGASSSDGRQA</sequence>
<feature type="domain" description="Band 7" evidence="3">
    <location>
        <begin position="275"/>
        <end position="488"/>
    </location>
</feature>
<keyword evidence="2" id="KW-0472">Membrane</keyword>
<keyword evidence="2" id="KW-1133">Transmembrane helix</keyword>
<proteinExistence type="predicted"/>
<dbReference type="EMBL" id="CABVQD010000001">
    <property type="protein sequence ID" value="VWB15685.1"/>
    <property type="molecule type" value="Genomic_DNA"/>
</dbReference>
<accession>A0A6P2HDT8</accession>
<name>A0A6P2HDT8_9BURK</name>
<gene>
    <name evidence="4" type="ORF">BPA30113_00442</name>
</gene>
<keyword evidence="5" id="KW-1185">Reference proteome</keyword>
<dbReference type="RefSeq" id="WP_034196769.1">
    <property type="nucleotide sequence ID" value="NZ_CABVQD010000001.1"/>
</dbReference>